<reference evidence="4 5" key="1">
    <citation type="submission" date="2019-10" db="EMBL/GenBank/DDBJ databases">
        <authorList>
            <person name="Palmer J.M."/>
        </authorList>
    </citation>
    <scope>NUCLEOTIDE SEQUENCE [LARGE SCALE GENOMIC DNA]</scope>
    <source>
        <strain evidence="4 5">TWF730</strain>
    </source>
</reference>
<comment type="caution">
    <text evidence="4">The sequence shown here is derived from an EMBL/GenBank/DDBJ whole genome shotgun (WGS) entry which is preliminary data.</text>
</comment>
<evidence type="ECO:0000256" key="2">
    <source>
        <dbReference type="SAM" id="MobiDB-lite"/>
    </source>
</evidence>
<protein>
    <submittedName>
        <fullName evidence="4">Uncharacterized protein</fullName>
    </submittedName>
</protein>
<name>A0AAV9V252_9PEZI</name>
<evidence type="ECO:0000256" key="3">
    <source>
        <dbReference type="SAM" id="Phobius"/>
    </source>
</evidence>
<gene>
    <name evidence="4" type="ORF">TWF730_008323</name>
</gene>
<dbReference type="AlphaFoldDB" id="A0AAV9V252"/>
<dbReference type="EMBL" id="JAVHNS010000005">
    <property type="protein sequence ID" value="KAK6353901.1"/>
    <property type="molecule type" value="Genomic_DNA"/>
</dbReference>
<feature type="transmembrane region" description="Helical" evidence="3">
    <location>
        <begin position="99"/>
        <end position="120"/>
    </location>
</feature>
<evidence type="ECO:0000313" key="4">
    <source>
        <dbReference type="EMBL" id="KAK6353901.1"/>
    </source>
</evidence>
<evidence type="ECO:0000313" key="5">
    <source>
        <dbReference type="Proteomes" id="UP001373714"/>
    </source>
</evidence>
<feature type="coiled-coil region" evidence="1">
    <location>
        <begin position="213"/>
        <end position="244"/>
    </location>
</feature>
<feature type="region of interest" description="Disordered" evidence="2">
    <location>
        <begin position="47"/>
        <end position="79"/>
    </location>
</feature>
<accession>A0AAV9V252</accession>
<keyword evidence="1" id="KW-0175">Coiled coil</keyword>
<evidence type="ECO:0000256" key="1">
    <source>
        <dbReference type="SAM" id="Coils"/>
    </source>
</evidence>
<feature type="transmembrane region" description="Helical" evidence="3">
    <location>
        <begin position="190"/>
        <end position="211"/>
    </location>
</feature>
<feature type="compositionally biased region" description="Acidic residues" evidence="2">
    <location>
        <begin position="59"/>
        <end position="76"/>
    </location>
</feature>
<keyword evidence="5" id="KW-1185">Reference proteome</keyword>
<keyword evidence="3" id="KW-1133">Transmembrane helix</keyword>
<proteinExistence type="predicted"/>
<organism evidence="4 5">
    <name type="scientific">Orbilia blumenaviensis</name>
    <dbReference type="NCBI Taxonomy" id="1796055"/>
    <lineage>
        <taxon>Eukaryota</taxon>
        <taxon>Fungi</taxon>
        <taxon>Dikarya</taxon>
        <taxon>Ascomycota</taxon>
        <taxon>Pezizomycotina</taxon>
        <taxon>Orbiliomycetes</taxon>
        <taxon>Orbiliales</taxon>
        <taxon>Orbiliaceae</taxon>
        <taxon>Orbilia</taxon>
    </lineage>
</organism>
<dbReference type="Proteomes" id="UP001373714">
    <property type="component" value="Unassembled WGS sequence"/>
</dbReference>
<sequence length="247" mass="28437">MAPTRSETAVEDRLDIVESQPLLPLYTVSTALPPAYKAHRSDRLLLTSNTSPSHVGSEEMLETTQELEEMEEEEEDPTKRPLFSITAHLRLKIHSPLQLLHRFLFCFLILNTALFALLAYNLDETSIVTLAGAEDAMCPCPLPINELIPGGCYGFLNGEVGMLSRREYGKLEIWKQCIVEFGKLGEWREWVLWVVMPGMCIVEMVAAWGWWWCLREEEKVEEEVRLLEEEEEREREAIVEKRSRGEV</sequence>
<keyword evidence="3" id="KW-0472">Membrane</keyword>
<keyword evidence="3" id="KW-0812">Transmembrane</keyword>